<evidence type="ECO:0000313" key="2">
    <source>
        <dbReference type="Proteomes" id="UP000800082"/>
    </source>
</evidence>
<reference evidence="1" key="1">
    <citation type="journal article" date="2020" name="Stud. Mycol.">
        <title>101 Dothideomycetes genomes: a test case for predicting lifestyles and emergence of pathogens.</title>
        <authorList>
            <person name="Haridas S."/>
            <person name="Albert R."/>
            <person name="Binder M."/>
            <person name="Bloem J."/>
            <person name="Labutti K."/>
            <person name="Salamov A."/>
            <person name="Andreopoulos B."/>
            <person name="Baker S."/>
            <person name="Barry K."/>
            <person name="Bills G."/>
            <person name="Bluhm B."/>
            <person name="Cannon C."/>
            <person name="Castanera R."/>
            <person name="Culley D."/>
            <person name="Daum C."/>
            <person name="Ezra D."/>
            <person name="Gonzalez J."/>
            <person name="Henrissat B."/>
            <person name="Kuo A."/>
            <person name="Liang C."/>
            <person name="Lipzen A."/>
            <person name="Lutzoni F."/>
            <person name="Magnuson J."/>
            <person name="Mondo S."/>
            <person name="Nolan M."/>
            <person name="Ohm R."/>
            <person name="Pangilinan J."/>
            <person name="Park H.-J."/>
            <person name="Ramirez L."/>
            <person name="Alfaro M."/>
            <person name="Sun H."/>
            <person name="Tritt A."/>
            <person name="Yoshinaga Y."/>
            <person name="Zwiers L.-H."/>
            <person name="Turgeon B."/>
            <person name="Goodwin S."/>
            <person name="Spatafora J."/>
            <person name="Crous P."/>
            <person name="Grigoriev I."/>
        </authorList>
    </citation>
    <scope>NUCLEOTIDE SEQUENCE</scope>
    <source>
        <strain evidence="1">CBS 183.55</strain>
    </source>
</reference>
<proteinExistence type="predicted"/>
<keyword evidence="2" id="KW-1185">Reference proteome</keyword>
<organism evidence="1 2">
    <name type="scientific">Didymella exigua CBS 183.55</name>
    <dbReference type="NCBI Taxonomy" id="1150837"/>
    <lineage>
        <taxon>Eukaryota</taxon>
        <taxon>Fungi</taxon>
        <taxon>Dikarya</taxon>
        <taxon>Ascomycota</taxon>
        <taxon>Pezizomycotina</taxon>
        <taxon>Dothideomycetes</taxon>
        <taxon>Pleosporomycetidae</taxon>
        <taxon>Pleosporales</taxon>
        <taxon>Pleosporineae</taxon>
        <taxon>Didymellaceae</taxon>
        <taxon>Didymella</taxon>
    </lineage>
</organism>
<protein>
    <submittedName>
        <fullName evidence="1">Uncharacterized protein</fullName>
    </submittedName>
</protein>
<sequence length="65" mass="7256">MVYYNRHSSRIAGLSYHIYTTQSCYRTLIRIEIIVHAIPWKNTEGLLASMNASASITSIAVNPAS</sequence>
<dbReference type="Proteomes" id="UP000800082">
    <property type="component" value="Unassembled WGS sequence"/>
</dbReference>
<accession>A0A6A5RSM8</accession>
<dbReference type="AlphaFoldDB" id="A0A6A5RSM8"/>
<dbReference type="PROSITE" id="PS51257">
    <property type="entry name" value="PROKAR_LIPOPROTEIN"/>
    <property type="match status" value="1"/>
</dbReference>
<dbReference type="RefSeq" id="XP_033450256.1">
    <property type="nucleotide sequence ID" value="XM_033589876.1"/>
</dbReference>
<name>A0A6A5RSM8_9PLEO</name>
<dbReference type="EMBL" id="ML978964">
    <property type="protein sequence ID" value="KAF1930008.1"/>
    <property type="molecule type" value="Genomic_DNA"/>
</dbReference>
<dbReference type="GeneID" id="54347525"/>
<evidence type="ECO:0000313" key="1">
    <source>
        <dbReference type="EMBL" id="KAF1930008.1"/>
    </source>
</evidence>
<gene>
    <name evidence="1" type="ORF">M421DRAFT_383060</name>
</gene>